<reference evidence="4 5" key="1">
    <citation type="journal article" date="2015" name="ISME J.">
        <title>Genomic and phenotypic differentiation among Methanosarcina mazei populations from Columbia River sediment.</title>
        <authorList>
            <person name="Youngblut N.D."/>
            <person name="Wirth J.S."/>
            <person name="Henriksen J.R."/>
            <person name="Smith M."/>
            <person name="Simon H."/>
            <person name="Metcalf W.W."/>
            <person name="Whitaker R.J."/>
        </authorList>
    </citation>
    <scope>NUCLEOTIDE SEQUENCE [LARGE SCALE GENOMIC DNA]</scope>
    <source>
        <strain evidence="4 5">3.H.A.2.1</strain>
    </source>
</reference>
<dbReference type="Proteomes" id="UP000034001">
    <property type="component" value="Unassembled WGS sequence"/>
</dbReference>
<name>A0A0F8JV76_METMZ</name>
<proteinExistence type="predicted"/>
<keyword evidence="2" id="KW-1133">Transmembrane helix</keyword>
<evidence type="ECO:0000313" key="4">
    <source>
        <dbReference type="EMBL" id="KKG72670.1"/>
    </source>
</evidence>
<dbReference type="PANTHER" id="PTHR46401:SF2">
    <property type="entry name" value="GLYCOSYLTRANSFERASE WBBK-RELATED"/>
    <property type="match status" value="1"/>
</dbReference>
<dbReference type="RefSeq" id="WP_048048655.1">
    <property type="nucleotide sequence ID" value="NZ_JJPO01000087.1"/>
</dbReference>
<organism evidence="4 5">
    <name type="scientific">Methanosarcina mazei</name>
    <name type="common">Methanosarcina frisia</name>
    <dbReference type="NCBI Taxonomy" id="2209"/>
    <lineage>
        <taxon>Archaea</taxon>
        <taxon>Methanobacteriati</taxon>
        <taxon>Methanobacteriota</taxon>
        <taxon>Stenosarchaea group</taxon>
        <taxon>Methanomicrobia</taxon>
        <taxon>Methanosarcinales</taxon>
        <taxon>Methanosarcinaceae</taxon>
        <taxon>Methanosarcina</taxon>
    </lineage>
</organism>
<keyword evidence="2" id="KW-0472">Membrane</keyword>
<evidence type="ECO:0000313" key="5">
    <source>
        <dbReference type="Proteomes" id="UP000034001"/>
    </source>
</evidence>
<gene>
    <name evidence="4" type="ORF">DU63_04155</name>
</gene>
<accession>A0A0F8JV76</accession>
<dbReference type="InterPro" id="IPR001296">
    <property type="entry name" value="Glyco_trans_1"/>
</dbReference>
<keyword evidence="2" id="KW-0812">Transmembrane</keyword>
<feature type="transmembrane region" description="Helical" evidence="2">
    <location>
        <begin position="72"/>
        <end position="94"/>
    </location>
</feature>
<keyword evidence="1" id="KW-0808">Transferase</keyword>
<dbReference type="EMBL" id="JJPO01000087">
    <property type="protein sequence ID" value="KKG72670.1"/>
    <property type="molecule type" value="Genomic_DNA"/>
</dbReference>
<comment type="caution">
    <text evidence="4">The sequence shown here is derived from an EMBL/GenBank/DDBJ whole genome shotgun (WGS) entry which is preliminary data.</text>
</comment>
<evidence type="ECO:0000256" key="2">
    <source>
        <dbReference type="SAM" id="Phobius"/>
    </source>
</evidence>
<sequence length="368" mass="42818">MRFGVLGSNNIFVRETTIGFSDFYQIDAIILKKKTDKNNITLNDKINLTPINSRSLFSLLKLPFEIKKNSRYVDVFIVHYMNFYFALLILLGVINKPIFYFCYGTDVHSIKIANLLLKKAFEKVDRIFVEVPSQKEYIHNSFGVPYEKLESSKIVFPLSPSFKKHEDLQKQAIKKRWGLSKRYIIFSPRTVDKHYNHHILLEAISCLDDSLKEKIQIVFTGFGNKKYLSRLIEIGKKNNLNVVNLNKFLTPEEMADIYNISAINVNIPKQDQFGRSIMEGCLCGCIPLLNIEIPTYHDFLKDGENCFYVKPDPEAIAAKIEWILKNQEDFKESFYTKNAKLFLRYQNPKQIYYELTTSIAKIALQKEA</sequence>
<feature type="domain" description="Glycosyl transferase family 1" evidence="3">
    <location>
        <begin position="170"/>
        <end position="329"/>
    </location>
</feature>
<dbReference type="Gene3D" id="3.40.50.2000">
    <property type="entry name" value="Glycogen Phosphorylase B"/>
    <property type="match status" value="2"/>
</dbReference>
<evidence type="ECO:0000259" key="3">
    <source>
        <dbReference type="Pfam" id="PF00534"/>
    </source>
</evidence>
<evidence type="ECO:0000256" key="1">
    <source>
        <dbReference type="ARBA" id="ARBA00022679"/>
    </source>
</evidence>
<dbReference type="Pfam" id="PF00534">
    <property type="entry name" value="Glycos_transf_1"/>
    <property type="match status" value="1"/>
</dbReference>
<dbReference type="PANTHER" id="PTHR46401">
    <property type="entry name" value="GLYCOSYLTRANSFERASE WBBK-RELATED"/>
    <property type="match status" value="1"/>
</dbReference>
<dbReference type="GO" id="GO:0016757">
    <property type="term" value="F:glycosyltransferase activity"/>
    <property type="evidence" value="ECO:0007669"/>
    <property type="project" value="InterPro"/>
</dbReference>
<dbReference type="PATRIC" id="fig|2209.43.peg.891"/>
<dbReference type="AlphaFoldDB" id="A0A0F8JV76"/>
<protein>
    <recommendedName>
        <fullName evidence="3">Glycosyl transferase family 1 domain-containing protein</fullName>
    </recommendedName>
</protein>
<dbReference type="SUPFAM" id="SSF53756">
    <property type="entry name" value="UDP-Glycosyltransferase/glycogen phosphorylase"/>
    <property type="match status" value="1"/>
</dbReference>